<name>A0A0D6JRR1_9EURY</name>
<dbReference type="Proteomes" id="UP000198902">
    <property type="component" value="Unassembled WGS sequence"/>
</dbReference>
<proteinExistence type="predicted"/>
<dbReference type="InterPro" id="IPR055964">
    <property type="entry name" value="DUF7542"/>
</dbReference>
<accession>A0A0D6JRR1</accession>
<gene>
    <name evidence="2" type="ORF">BN996_02084</name>
</gene>
<feature type="compositionally biased region" description="Basic and acidic residues" evidence="1">
    <location>
        <begin position="32"/>
        <end position="44"/>
    </location>
</feature>
<evidence type="ECO:0000256" key="1">
    <source>
        <dbReference type="SAM" id="MobiDB-lite"/>
    </source>
</evidence>
<evidence type="ECO:0000313" key="2">
    <source>
        <dbReference type="EMBL" id="CQR50601.1"/>
    </source>
</evidence>
<sequence>MSTPRATVSCPTCGLEERFSKLADARLRIEEHRAETGHDPDWELGRFPPGVERMGDEAGVCGVNVDGDR</sequence>
<feature type="region of interest" description="Disordered" evidence="1">
    <location>
        <begin position="32"/>
        <end position="69"/>
    </location>
</feature>
<dbReference type="AlphaFoldDB" id="A0A0D6JRR1"/>
<keyword evidence="3" id="KW-1185">Reference proteome</keyword>
<evidence type="ECO:0000313" key="3">
    <source>
        <dbReference type="Proteomes" id="UP000198902"/>
    </source>
</evidence>
<dbReference type="RefSeq" id="WP_089778752.1">
    <property type="nucleotide sequence ID" value="NZ_CABLRR010000002.1"/>
</dbReference>
<reference evidence="3" key="1">
    <citation type="submission" date="2015-03" db="EMBL/GenBank/DDBJ databases">
        <authorList>
            <person name="Urmite Genomes"/>
        </authorList>
    </citation>
    <scope>NUCLEOTIDE SEQUENCE [LARGE SCALE GENOMIC DNA]</scope>
    <source>
        <strain evidence="3">Arc-Hr</strain>
    </source>
</reference>
<dbReference type="OrthoDB" id="200060at2157"/>
<dbReference type="EMBL" id="CSTE01000002">
    <property type="protein sequence ID" value="CQR50601.1"/>
    <property type="molecule type" value="Genomic_DNA"/>
</dbReference>
<dbReference type="Pfam" id="PF24398">
    <property type="entry name" value="DUF7542"/>
    <property type="match status" value="1"/>
</dbReference>
<protein>
    <submittedName>
        <fullName evidence="2">Uncharacterized protein</fullName>
    </submittedName>
</protein>
<organism evidence="2 3">
    <name type="scientific">Haloferax massiliensis</name>
    <dbReference type="NCBI Taxonomy" id="1476858"/>
    <lineage>
        <taxon>Archaea</taxon>
        <taxon>Methanobacteriati</taxon>
        <taxon>Methanobacteriota</taxon>
        <taxon>Stenosarchaea group</taxon>
        <taxon>Halobacteria</taxon>
        <taxon>Halobacteriales</taxon>
        <taxon>Haloferacaceae</taxon>
        <taxon>Haloferax</taxon>
    </lineage>
</organism>